<dbReference type="Gene3D" id="3.40.50.1460">
    <property type="match status" value="1"/>
</dbReference>
<organism evidence="2 3">
    <name type="scientific">Stenomitos frigidus AS-A4</name>
    <dbReference type="NCBI Taxonomy" id="2933935"/>
    <lineage>
        <taxon>Bacteria</taxon>
        <taxon>Bacillati</taxon>
        <taxon>Cyanobacteriota</taxon>
        <taxon>Cyanophyceae</taxon>
        <taxon>Leptolyngbyales</taxon>
        <taxon>Leptolyngbyaceae</taxon>
        <taxon>Stenomitos</taxon>
    </lineage>
</organism>
<dbReference type="InterPro" id="IPR035897">
    <property type="entry name" value="Toll_tir_struct_dom_sf"/>
</dbReference>
<dbReference type="SUPFAM" id="SSF52129">
    <property type="entry name" value="Caspase-like"/>
    <property type="match status" value="1"/>
</dbReference>
<dbReference type="PANTHER" id="PTHR48104">
    <property type="entry name" value="METACASPASE-4"/>
    <property type="match status" value="1"/>
</dbReference>
<name>A0ABV0KPJ2_9CYAN</name>
<comment type="caution">
    <text evidence="2">The sequence shown here is derived from an EMBL/GenBank/DDBJ whole genome shotgun (WGS) entry which is preliminary data.</text>
</comment>
<dbReference type="InterPro" id="IPR011600">
    <property type="entry name" value="Pept_C14_caspase"/>
</dbReference>
<evidence type="ECO:0000313" key="3">
    <source>
        <dbReference type="Proteomes" id="UP001476950"/>
    </source>
</evidence>
<dbReference type="PROSITE" id="PS50104">
    <property type="entry name" value="TIR"/>
    <property type="match status" value="1"/>
</dbReference>
<keyword evidence="3" id="KW-1185">Reference proteome</keyword>
<proteinExistence type="predicted"/>
<dbReference type="SMART" id="SM00255">
    <property type="entry name" value="TIR"/>
    <property type="match status" value="1"/>
</dbReference>
<dbReference type="Proteomes" id="UP001476950">
    <property type="component" value="Unassembled WGS sequence"/>
</dbReference>
<sequence>MTKITSEFLSKDFLTSFPSLQEVAQSPMPSMENAYALVVGIANYQKIRPLPETVLKDAQDIQTLLIHPHYCGYAPENVQLLLDGQATQAALHQALDRLAQGTKADSTVFIYISSHGGRVDFGPHQGEYLLPVDADSTSGASLTATAIPSTQFTEALRAIPARKLVVVFDCCHSGGIGQPKDDAAPVLKAGFSDNAYEALKQGKGRAILASSRSEEFSYVAQGATNSVFTQHFLAGLKGGIASDDGLIRLFNVFEYLQPRVTGAFPDQHPIFKAELEENFPVALYLGGQKGAVPQVEEGFRYDAYISYVDQAPDTGWVWDILVPKLEDAGLKIAVSGDSEKPGVARVVNIERGIQQSKRTVVMLSETYLADHMAAFENTLGQTMGIQEGTYRLLPIKSTPLDTSRLPTRLSMLTTLDLTHPRRAEREFSRLIEALRQPLPRM</sequence>
<dbReference type="Gene3D" id="3.40.50.10140">
    <property type="entry name" value="Toll/interleukin-1 receptor homology (TIR) domain"/>
    <property type="match status" value="1"/>
</dbReference>
<dbReference type="InterPro" id="IPR050452">
    <property type="entry name" value="Metacaspase"/>
</dbReference>
<dbReference type="SUPFAM" id="SSF52200">
    <property type="entry name" value="Toll/Interleukin receptor TIR domain"/>
    <property type="match status" value="1"/>
</dbReference>
<feature type="domain" description="TIR" evidence="1">
    <location>
        <begin position="299"/>
        <end position="434"/>
    </location>
</feature>
<gene>
    <name evidence="2" type="ORF">NDI38_21955</name>
</gene>
<dbReference type="Pfam" id="PF00656">
    <property type="entry name" value="Peptidase_C14"/>
    <property type="match status" value="1"/>
</dbReference>
<dbReference type="EMBL" id="JAMPLM010000027">
    <property type="protein sequence ID" value="MEP1061100.1"/>
    <property type="molecule type" value="Genomic_DNA"/>
</dbReference>
<accession>A0ABV0KPJ2</accession>
<dbReference type="InterPro" id="IPR000157">
    <property type="entry name" value="TIR_dom"/>
</dbReference>
<protein>
    <submittedName>
        <fullName evidence="2">Caspase family protein</fullName>
    </submittedName>
</protein>
<dbReference type="Pfam" id="PF13676">
    <property type="entry name" value="TIR_2"/>
    <property type="match status" value="1"/>
</dbReference>
<evidence type="ECO:0000313" key="2">
    <source>
        <dbReference type="EMBL" id="MEP1061100.1"/>
    </source>
</evidence>
<dbReference type="InterPro" id="IPR029030">
    <property type="entry name" value="Caspase-like_dom_sf"/>
</dbReference>
<dbReference type="PANTHER" id="PTHR48104:SF30">
    <property type="entry name" value="METACASPASE-1"/>
    <property type="match status" value="1"/>
</dbReference>
<reference evidence="2 3" key="1">
    <citation type="submission" date="2022-04" db="EMBL/GenBank/DDBJ databases">
        <title>Positive selection, recombination, and allopatry shape intraspecific diversity of widespread and dominant cyanobacteria.</title>
        <authorList>
            <person name="Wei J."/>
            <person name="Shu W."/>
            <person name="Hu C."/>
        </authorList>
    </citation>
    <scope>NUCLEOTIDE SEQUENCE [LARGE SCALE GENOMIC DNA]</scope>
    <source>
        <strain evidence="2 3">AS-A4</strain>
    </source>
</reference>
<evidence type="ECO:0000259" key="1">
    <source>
        <dbReference type="PROSITE" id="PS50104"/>
    </source>
</evidence>